<feature type="domain" description="Polymerase beta nucleotidyltransferase" evidence="1">
    <location>
        <begin position="19"/>
        <end position="99"/>
    </location>
</feature>
<proteinExistence type="predicted"/>
<dbReference type="AlphaFoldDB" id="A0A1F6NIS9"/>
<reference evidence="2 3" key="1">
    <citation type="journal article" date="2016" name="Nat. Commun.">
        <title>Thousands of microbial genomes shed light on interconnected biogeochemical processes in an aquifer system.</title>
        <authorList>
            <person name="Anantharaman K."/>
            <person name="Brown C.T."/>
            <person name="Hug L.A."/>
            <person name="Sharon I."/>
            <person name="Castelle C.J."/>
            <person name="Probst A.J."/>
            <person name="Thomas B.C."/>
            <person name="Singh A."/>
            <person name="Wilkins M.J."/>
            <person name="Karaoz U."/>
            <person name="Brodie E.L."/>
            <person name="Williams K.H."/>
            <person name="Hubbard S.S."/>
            <person name="Banfield J.F."/>
        </authorList>
    </citation>
    <scope>NUCLEOTIDE SEQUENCE [LARGE SCALE GENOMIC DNA]</scope>
</reference>
<dbReference type="SUPFAM" id="SSF81301">
    <property type="entry name" value="Nucleotidyltransferase"/>
    <property type="match status" value="1"/>
</dbReference>
<gene>
    <name evidence="2" type="ORF">A2261_00985</name>
</gene>
<dbReference type="EMBL" id="MFQR01000069">
    <property type="protein sequence ID" value="OGH83713.1"/>
    <property type="molecule type" value="Genomic_DNA"/>
</dbReference>
<protein>
    <recommendedName>
        <fullName evidence="1">Polymerase beta nucleotidyltransferase domain-containing protein</fullName>
    </recommendedName>
</protein>
<name>A0A1F6NIS9_9BACT</name>
<dbReference type="Pfam" id="PF18765">
    <property type="entry name" value="Polbeta"/>
    <property type="match status" value="1"/>
</dbReference>
<accession>A0A1F6NIS9</accession>
<feature type="non-terminal residue" evidence="2">
    <location>
        <position position="102"/>
    </location>
</feature>
<dbReference type="PANTHER" id="PTHR43449:SF3">
    <property type="entry name" value="POLYMERASE NUCLEOTIDYL TRANSFERASE DOMAIN-CONTAINING PROTEIN"/>
    <property type="match status" value="1"/>
</dbReference>
<comment type="caution">
    <text evidence="2">The sequence shown here is derived from an EMBL/GenBank/DDBJ whole genome shotgun (WGS) entry which is preliminary data.</text>
</comment>
<evidence type="ECO:0000259" key="1">
    <source>
        <dbReference type="Pfam" id="PF18765"/>
    </source>
</evidence>
<organism evidence="2 3">
    <name type="scientific">Candidatus Magasanikbacteria bacterium RIFOXYA2_FULL_44_8</name>
    <dbReference type="NCBI Taxonomy" id="1798696"/>
    <lineage>
        <taxon>Bacteria</taxon>
        <taxon>Candidatus Magasanikiibacteriota</taxon>
    </lineage>
</organism>
<dbReference type="Gene3D" id="3.30.460.10">
    <property type="entry name" value="Beta Polymerase, domain 2"/>
    <property type="match status" value="1"/>
</dbReference>
<dbReference type="Proteomes" id="UP000177803">
    <property type="component" value="Unassembled WGS sequence"/>
</dbReference>
<sequence>MSRDQLKIIVKNYASELKRNNFDFSNIFVFGSFVKGQTNKYSDIDIAVVSDKLKKFENYSTLWIAGSQVDSRIEPHGFTVKDFADRANPMASEIRRTGVQVV</sequence>
<evidence type="ECO:0000313" key="3">
    <source>
        <dbReference type="Proteomes" id="UP000177803"/>
    </source>
</evidence>
<dbReference type="PANTHER" id="PTHR43449">
    <property type="entry name" value="NUCLEOTIDYLTRANSFERASE"/>
    <property type="match status" value="1"/>
</dbReference>
<dbReference type="CDD" id="cd05403">
    <property type="entry name" value="NT_KNTase_like"/>
    <property type="match status" value="1"/>
</dbReference>
<dbReference type="InterPro" id="IPR041633">
    <property type="entry name" value="Polbeta"/>
</dbReference>
<evidence type="ECO:0000313" key="2">
    <source>
        <dbReference type="EMBL" id="OGH83713.1"/>
    </source>
</evidence>
<dbReference type="InterPro" id="IPR043519">
    <property type="entry name" value="NT_sf"/>
</dbReference>